<feature type="repeat" description="TPR" evidence="1">
    <location>
        <begin position="209"/>
        <end position="242"/>
    </location>
</feature>
<dbReference type="PROSITE" id="PS50005">
    <property type="entry name" value="TPR"/>
    <property type="match status" value="7"/>
</dbReference>
<dbReference type="SMART" id="SM00028">
    <property type="entry name" value="TPR"/>
    <property type="match status" value="10"/>
</dbReference>
<accession>A0A9X2D2W7</accession>
<keyword evidence="1" id="KW-0802">TPR repeat</keyword>
<organism evidence="3 4">
    <name type="scientific">Legionella maioricensis</name>
    <dbReference type="NCBI Taxonomy" id="2896528"/>
    <lineage>
        <taxon>Bacteria</taxon>
        <taxon>Pseudomonadati</taxon>
        <taxon>Pseudomonadota</taxon>
        <taxon>Gammaproteobacteria</taxon>
        <taxon>Legionellales</taxon>
        <taxon>Legionellaceae</taxon>
        <taxon>Legionella</taxon>
    </lineage>
</organism>
<name>A0A9X2D2W7_9GAMM</name>
<sequence length="573" mass="65272">MNSEIEALFAKAYQLQYEGQYPQAISLYKNILTQMPNHPEALHFLGLTYAQSGDMDNSLLYLLQARTVQPDDPVLLNNLANAYKKNRQYEEAINYYQQAIALNPEYAQAHNNLATLHALQDNYQQALSHYVKAVNAEPDFSAAHFNLGLLLLRNNQLAAAKTQFNNVISLNPEHTDAQFYLGVLNLEDNLLAEAEQCFQKVLEQDNEQVEALTNLGVIALKREQNQLAVDYFTKALALDNENIDARNNLAATFMHHDRFENALMHYDVLLIKDPNNIEYLYNSGVAQMALGHLNEAIIFFEKVLSLQSRHTPSLNNMAAIYLKMDQRETSREYLRQALAVNPQDTISKHMLNAISGSKEANTTPEYAQNLFNNYALYYEQHMKGQLNYSIPQHIGRTIHQLELIQVNKTLDLGCGTGLTGVVLREISKHLTGVDIAEKMLAHAKEKGIYDVLTQAELTEFLKQNKQKFDLIVAADVLPYFGDLDALFKAIQKHLNSEGHFIFTTEISKTTPWFLEPSARFSHHPDYIKDLAERYQFQLDKQEKVPARLQNQQPLEVMLYVLKKANESHKALSA</sequence>
<dbReference type="InterPro" id="IPR052943">
    <property type="entry name" value="TMTC_O-mannosyl-trnsfr"/>
</dbReference>
<dbReference type="AlphaFoldDB" id="A0A9X2D2W7"/>
<comment type="caution">
    <text evidence="3">The sequence shown here is derived from an EMBL/GenBank/DDBJ whole genome shotgun (WGS) entry which is preliminary data.</text>
</comment>
<keyword evidence="4" id="KW-1185">Reference proteome</keyword>
<dbReference type="EMBL" id="JAJKBJ010000026">
    <property type="protein sequence ID" value="MCL9685468.1"/>
    <property type="molecule type" value="Genomic_DNA"/>
</dbReference>
<feature type="repeat" description="TPR" evidence="1">
    <location>
        <begin position="311"/>
        <end position="344"/>
    </location>
</feature>
<protein>
    <submittedName>
        <fullName evidence="3">Tetratricopeptide repeat protein</fullName>
    </submittedName>
</protein>
<dbReference type="CDD" id="cd02440">
    <property type="entry name" value="AdoMet_MTases"/>
    <property type="match status" value="1"/>
</dbReference>
<proteinExistence type="predicted"/>
<dbReference type="Pfam" id="PF13432">
    <property type="entry name" value="TPR_16"/>
    <property type="match status" value="1"/>
</dbReference>
<evidence type="ECO:0000259" key="2">
    <source>
        <dbReference type="Pfam" id="PF08242"/>
    </source>
</evidence>
<dbReference type="Pfam" id="PF13181">
    <property type="entry name" value="TPR_8"/>
    <property type="match status" value="2"/>
</dbReference>
<dbReference type="Pfam" id="PF14559">
    <property type="entry name" value="TPR_19"/>
    <property type="match status" value="2"/>
</dbReference>
<dbReference type="SUPFAM" id="SSF53335">
    <property type="entry name" value="S-adenosyl-L-methionine-dependent methyltransferases"/>
    <property type="match status" value="1"/>
</dbReference>
<feature type="repeat" description="TPR" evidence="1">
    <location>
        <begin position="141"/>
        <end position="174"/>
    </location>
</feature>
<dbReference type="InterPro" id="IPR029063">
    <property type="entry name" value="SAM-dependent_MTases_sf"/>
</dbReference>
<feature type="repeat" description="TPR" evidence="1">
    <location>
        <begin position="107"/>
        <end position="140"/>
    </location>
</feature>
<evidence type="ECO:0000313" key="4">
    <source>
        <dbReference type="Proteomes" id="UP001139721"/>
    </source>
</evidence>
<evidence type="ECO:0000256" key="1">
    <source>
        <dbReference type="PROSITE-ProRule" id="PRU00339"/>
    </source>
</evidence>
<dbReference type="Pfam" id="PF08242">
    <property type="entry name" value="Methyltransf_12"/>
    <property type="match status" value="1"/>
</dbReference>
<reference evidence="3" key="1">
    <citation type="submission" date="2021-11" db="EMBL/GenBank/DDBJ databases">
        <title>Legionella maioricencis sp. nov., a new species isolated from hot water samples in Mallorca.</title>
        <authorList>
            <person name="Crespi S."/>
            <person name="Drasar V."/>
            <person name="Salva-Serra F."/>
            <person name="Jaen-Luchoro D."/>
            <person name="Pineiro-Iglesias B."/>
            <person name="Aliaga F."/>
            <person name="Fernandez-Juarez V."/>
            <person name="Coll G."/>
            <person name="Moore E.R.B."/>
            <person name="Bennasar-Figueras A."/>
        </authorList>
    </citation>
    <scope>NUCLEOTIDE SEQUENCE</scope>
    <source>
        <strain evidence="3">HCPI-6</strain>
    </source>
</reference>
<dbReference type="Pfam" id="PF00515">
    <property type="entry name" value="TPR_1"/>
    <property type="match status" value="1"/>
</dbReference>
<feature type="repeat" description="TPR" evidence="1">
    <location>
        <begin position="39"/>
        <end position="72"/>
    </location>
</feature>
<dbReference type="SMART" id="SM00671">
    <property type="entry name" value="SEL1"/>
    <property type="match status" value="4"/>
</dbReference>
<dbReference type="PANTHER" id="PTHR44809">
    <property type="match status" value="1"/>
</dbReference>
<evidence type="ECO:0000313" key="3">
    <source>
        <dbReference type="EMBL" id="MCL9685468.1"/>
    </source>
</evidence>
<dbReference type="PANTHER" id="PTHR44809:SF1">
    <property type="entry name" value="PROTEIN O-MANNOSYL-TRANSFERASE TMTC1"/>
    <property type="match status" value="1"/>
</dbReference>
<feature type="repeat" description="TPR" evidence="1">
    <location>
        <begin position="277"/>
        <end position="310"/>
    </location>
</feature>
<dbReference type="Proteomes" id="UP001139721">
    <property type="component" value="Unassembled WGS sequence"/>
</dbReference>
<dbReference type="SUPFAM" id="SSF48452">
    <property type="entry name" value="TPR-like"/>
    <property type="match status" value="2"/>
</dbReference>
<dbReference type="InterPro" id="IPR011990">
    <property type="entry name" value="TPR-like_helical_dom_sf"/>
</dbReference>
<dbReference type="InterPro" id="IPR013217">
    <property type="entry name" value="Methyltransf_12"/>
</dbReference>
<feature type="repeat" description="TPR" evidence="1">
    <location>
        <begin position="73"/>
        <end position="106"/>
    </location>
</feature>
<dbReference type="PROSITE" id="PS50293">
    <property type="entry name" value="TPR_REGION"/>
    <property type="match status" value="1"/>
</dbReference>
<feature type="domain" description="Methyltransferase type 12" evidence="2">
    <location>
        <begin position="410"/>
        <end position="500"/>
    </location>
</feature>
<gene>
    <name evidence="3" type="ORF">LOX96_15300</name>
</gene>
<dbReference type="Gene3D" id="3.40.50.150">
    <property type="entry name" value="Vaccinia Virus protein VP39"/>
    <property type="match status" value="1"/>
</dbReference>
<dbReference type="InterPro" id="IPR019734">
    <property type="entry name" value="TPR_rpt"/>
</dbReference>
<dbReference type="InterPro" id="IPR006597">
    <property type="entry name" value="Sel1-like"/>
</dbReference>
<dbReference type="Gene3D" id="1.25.40.10">
    <property type="entry name" value="Tetratricopeptide repeat domain"/>
    <property type="match status" value="2"/>
</dbReference>
<dbReference type="RefSeq" id="WP_250424619.1">
    <property type="nucleotide sequence ID" value="NZ_JAJKBJ010000026.1"/>
</dbReference>